<feature type="domain" description="HD-GYP" evidence="2">
    <location>
        <begin position="212"/>
        <end position="414"/>
    </location>
</feature>
<protein>
    <submittedName>
        <fullName evidence="3">HD-GYP domain, c-di-GMP phosphodiesterase class II (Or its inactivated variant)</fullName>
    </submittedName>
</protein>
<dbReference type="Pfam" id="PF13487">
    <property type="entry name" value="HD_5"/>
    <property type="match status" value="1"/>
</dbReference>
<dbReference type="PANTHER" id="PTHR43155">
    <property type="entry name" value="CYCLIC DI-GMP PHOSPHODIESTERASE PA4108-RELATED"/>
    <property type="match status" value="1"/>
</dbReference>
<reference evidence="3 4" key="1">
    <citation type="submission" date="2017-05" db="EMBL/GenBank/DDBJ databases">
        <authorList>
            <person name="Varghese N."/>
            <person name="Submissions S."/>
        </authorList>
    </citation>
    <scope>NUCLEOTIDE SEQUENCE [LARGE SCALE GENOMIC DNA]</scope>
    <source>
        <strain evidence="3 4">DSM 25457</strain>
    </source>
</reference>
<name>A0ABY1PMY4_9BACT</name>
<feature type="region of interest" description="Disordered" evidence="1">
    <location>
        <begin position="120"/>
        <end position="157"/>
    </location>
</feature>
<evidence type="ECO:0000256" key="1">
    <source>
        <dbReference type="SAM" id="MobiDB-lite"/>
    </source>
</evidence>
<evidence type="ECO:0000313" key="3">
    <source>
        <dbReference type="EMBL" id="SMP38260.1"/>
    </source>
</evidence>
<dbReference type="InterPro" id="IPR037522">
    <property type="entry name" value="HD_GYP_dom"/>
</dbReference>
<gene>
    <name evidence="3" type="ORF">SAMN06265222_101102</name>
</gene>
<accession>A0ABY1PMY4</accession>
<dbReference type="PROSITE" id="PS51832">
    <property type="entry name" value="HD_GYP"/>
    <property type="match status" value="1"/>
</dbReference>
<sequence length="484" mass="53244">MGAMFAKATEETCMHALGTYLWGDGQSFQGKYTLKLVPLFPSSSIKMNQAALAARGKSDMVSLPIDELQVGAICRFPLEDDNGLLLLGAGTAITADLIRGLQDREIAELAVRADEVETLRRQSDGTAGARRGPPKSSRSASQKFQAEHPSKWPKGVPLKQNLVDRHDEPYNNSRREVLRSHVKLARDQFEKIGIELADSKLKTIEALSDLSAAFATAILDDHDQTIADVVAAEPSMSLTDRSVKLGVLGMAIGTEMGLDGPSILEIGTAGLLHDIGLRTMDPALTVPGRGPLDDEEMWQYRKHPMVSSTCLQETSKISHAVLSTIEQVHEQYDGSGYPFGIVGKRVNLYARILNVADTYLRLTLGTSFRQALVPHDALGLLLHLAQHQVFDPEVIRAFLRVESLFPLGSRVKLEDEVIACVIRRPRSGYAYPVLQTSDGTRIDLQNQTEAMLQPIADPQCNQTRLPQNMMQALRWSPADELVFE</sequence>
<keyword evidence="4" id="KW-1185">Reference proteome</keyword>
<organism evidence="3 4">
    <name type="scientific">Neorhodopirellula lusitana</name>
    <dbReference type="NCBI Taxonomy" id="445327"/>
    <lineage>
        <taxon>Bacteria</taxon>
        <taxon>Pseudomonadati</taxon>
        <taxon>Planctomycetota</taxon>
        <taxon>Planctomycetia</taxon>
        <taxon>Pirellulales</taxon>
        <taxon>Pirellulaceae</taxon>
        <taxon>Neorhodopirellula</taxon>
    </lineage>
</organism>
<dbReference type="SUPFAM" id="SSF109604">
    <property type="entry name" value="HD-domain/PDEase-like"/>
    <property type="match status" value="1"/>
</dbReference>
<dbReference type="Proteomes" id="UP001158067">
    <property type="component" value="Unassembled WGS sequence"/>
</dbReference>
<dbReference type="CDD" id="cd00077">
    <property type="entry name" value="HDc"/>
    <property type="match status" value="1"/>
</dbReference>
<evidence type="ECO:0000313" key="4">
    <source>
        <dbReference type="Proteomes" id="UP001158067"/>
    </source>
</evidence>
<evidence type="ECO:0000259" key="2">
    <source>
        <dbReference type="PROSITE" id="PS51832"/>
    </source>
</evidence>
<dbReference type="Gene3D" id="1.10.3210.10">
    <property type="entry name" value="Hypothetical protein af1432"/>
    <property type="match status" value="1"/>
</dbReference>
<dbReference type="InterPro" id="IPR003607">
    <property type="entry name" value="HD/PDEase_dom"/>
</dbReference>
<dbReference type="EMBL" id="FXUG01000001">
    <property type="protein sequence ID" value="SMP38260.1"/>
    <property type="molecule type" value="Genomic_DNA"/>
</dbReference>
<dbReference type="PANTHER" id="PTHR43155:SF2">
    <property type="entry name" value="CYCLIC DI-GMP PHOSPHODIESTERASE PA4108"/>
    <property type="match status" value="1"/>
</dbReference>
<proteinExistence type="predicted"/>
<comment type="caution">
    <text evidence="3">The sequence shown here is derived from an EMBL/GenBank/DDBJ whole genome shotgun (WGS) entry which is preliminary data.</text>
</comment>